<dbReference type="InterPro" id="IPR054545">
    <property type="entry name" value="ApeI-like"/>
</dbReference>
<gene>
    <name evidence="2" type="ORF">GNP88_10640</name>
</gene>
<dbReference type="EMBL" id="WOBN01000016">
    <property type="protein sequence ID" value="MUK49627.1"/>
    <property type="molecule type" value="Genomic_DNA"/>
</dbReference>
<accession>A0A1E5AND6</accession>
<proteinExistence type="predicted"/>
<dbReference type="Gene3D" id="3.10.129.10">
    <property type="entry name" value="Hotdog Thioesterase"/>
    <property type="match status" value="1"/>
</dbReference>
<dbReference type="PIRSF" id="PIRSF030962">
    <property type="entry name" value="Dehydrase_ECs4332_prd"/>
    <property type="match status" value="1"/>
</dbReference>
<dbReference type="InterPro" id="IPR016962">
    <property type="entry name" value="Dehydrase_ECs4332_prd"/>
</dbReference>
<evidence type="ECO:0000313" key="2">
    <source>
        <dbReference type="EMBL" id="MUK49627.1"/>
    </source>
</evidence>
<evidence type="ECO:0000259" key="1">
    <source>
        <dbReference type="Pfam" id="PF22818"/>
    </source>
</evidence>
<dbReference type="Pfam" id="PF22818">
    <property type="entry name" value="ApeI-like"/>
    <property type="match status" value="1"/>
</dbReference>
<dbReference type="RefSeq" id="WP_005418346.1">
    <property type="nucleotide sequence ID" value="NZ_JAJVEB010000001.1"/>
</dbReference>
<dbReference type="InterPro" id="IPR029069">
    <property type="entry name" value="HotDog_dom_sf"/>
</dbReference>
<dbReference type="AlphaFoldDB" id="A0A1E5AND6"/>
<dbReference type="Proteomes" id="UP000448038">
    <property type="component" value="Unassembled WGS sequence"/>
</dbReference>
<name>A0A1E5AND6_ALIFS</name>
<protein>
    <submittedName>
        <fullName evidence="2">3-hydroxyacyl-ACP dehydratase</fullName>
    </submittedName>
</protein>
<feature type="domain" description="ApeI dehydratase-like" evidence="1">
    <location>
        <begin position="19"/>
        <end position="114"/>
    </location>
</feature>
<organism evidence="2 3">
    <name type="scientific">Aliivibrio fischeri</name>
    <name type="common">Vibrio fischeri</name>
    <dbReference type="NCBI Taxonomy" id="668"/>
    <lineage>
        <taxon>Bacteria</taxon>
        <taxon>Pseudomonadati</taxon>
        <taxon>Pseudomonadota</taxon>
        <taxon>Gammaproteobacteria</taxon>
        <taxon>Vibrionales</taxon>
        <taxon>Vibrionaceae</taxon>
        <taxon>Aliivibrio</taxon>
    </lineage>
</organism>
<sequence>MIKRKPSILTTKDISVNEAQPSVLICMRVDDDILDFTGHFPNHPLLPGVTQVDWAIHYAKHYLNAHSNFKGMEVLKFQEPILPNMEVELELKWDIEKSKLYFTYRSNKGDTVSNHASGRIVLGA</sequence>
<dbReference type="SUPFAM" id="SSF54637">
    <property type="entry name" value="Thioesterase/thiol ester dehydrase-isomerase"/>
    <property type="match status" value="1"/>
</dbReference>
<reference evidence="2 3" key="1">
    <citation type="submission" date="2019-11" db="EMBL/GenBank/DDBJ databases">
        <title>Using colonization assays and comparative genomics to discover symbiosis behaviors and factors in Vibrio fischeri.</title>
        <authorList>
            <person name="Bongrand C."/>
            <person name="Moriano-Gutierrez S."/>
            <person name="Arevalo P."/>
            <person name="Mcfall-Ngai M."/>
            <person name="Visick K."/>
            <person name="Polz M.F."/>
            <person name="Ruby E.G."/>
        </authorList>
    </citation>
    <scope>NUCLEOTIDE SEQUENCE [LARGE SCALE GENOMIC DNA]</scope>
    <source>
        <strain evidence="3">emors.4.1</strain>
    </source>
</reference>
<comment type="caution">
    <text evidence="2">The sequence shown here is derived from an EMBL/GenBank/DDBJ whole genome shotgun (WGS) entry which is preliminary data.</text>
</comment>
<evidence type="ECO:0000313" key="3">
    <source>
        <dbReference type="Proteomes" id="UP000448038"/>
    </source>
</evidence>